<evidence type="ECO:0000313" key="2">
    <source>
        <dbReference type="EMBL" id="MBP1930438.1"/>
    </source>
</evidence>
<dbReference type="Pfam" id="PF12670">
    <property type="entry name" value="DUF3792"/>
    <property type="match status" value="1"/>
</dbReference>
<proteinExistence type="predicted"/>
<keyword evidence="1" id="KW-0472">Membrane</keyword>
<feature type="transmembrane region" description="Helical" evidence="1">
    <location>
        <begin position="12"/>
        <end position="33"/>
    </location>
</feature>
<name>A0ABS4GJK0_9BACL</name>
<feature type="transmembrane region" description="Helical" evidence="1">
    <location>
        <begin position="99"/>
        <end position="120"/>
    </location>
</feature>
<dbReference type="RefSeq" id="WP_209808419.1">
    <property type="nucleotide sequence ID" value="NZ_JAGGKT010000001.1"/>
</dbReference>
<feature type="transmembrane region" description="Helical" evidence="1">
    <location>
        <begin position="70"/>
        <end position="93"/>
    </location>
</feature>
<gene>
    <name evidence="2" type="ORF">J2Z37_000425</name>
</gene>
<keyword evidence="1" id="KW-0812">Transmembrane</keyword>
<dbReference type="NCBIfam" id="TIGR04086">
    <property type="entry name" value="TIGR04086_membr"/>
    <property type="match status" value="1"/>
</dbReference>
<organism evidence="2 3">
    <name type="scientific">Ammoniphilus resinae</name>
    <dbReference type="NCBI Taxonomy" id="861532"/>
    <lineage>
        <taxon>Bacteria</taxon>
        <taxon>Bacillati</taxon>
        <taxon>Bacillota</taxon>
        <taxon>Bacilli</taxon>
        <taxon>Bacillales</taxon>
        <taxon>Paenibacillaceae</taxon>
        <taxon>Aneurinibacillus group</taxon>
        <taxon>Ammoniphilus</taxon>
    </lineage>
</organism>
<evidence type="ECO:0000313" key="3">
    <source>
        <dbReference type="Proteomes" id="UP001519343"/>
    </source>
</evidence>
<feature type="transmembrane region" description="Helical" evidence="1">
    <location>
        <begin position="45"/>
        <end position="63"/>
    </location>
</feature>
<sequence>MKSFTVSSSPIITGIITTLCLVLAGSLITSLFLQFSSISENSMPYFTYTVNGISLLVGGFWAGKKGGQKGWYFGGLTGATYFLVIVLIGYLAFDVAPMLNSLIYLAFSFVVGATGGIVGVNMAKK</sequence>
<protein>
    <submittedName>
        <fullName evidence="2">Membrane protein (TIGR04086 family)</fullName>
    </submittedName>
</protein>
<comment type="caution">
    <text evidence="2">The sequence shown here is derived from an EMBL/GenBank/DDBJ whole genome shotgun (WGS) entry which is preliminary data.</text>
</comment>
<keyword evidence="3" id="KW-1185">Reference proteome</keyword>
<dbReference type="Proteomes" id="UP001519343">
    <property type="component" value="Unassembled WGS sequence"/>
</dbReference>
<keyword evidence="1" id="KW-1133">Transmembrane helix</keyword>
<reference evidence="2 3" key="1">
    <citation type="submission" date="2021-03" db="EMBL/GenBank/DDBJ databases">
        <title>Genomic Encyclopedia of Type Strains, Phase IV (KMG-IV): sequencing the most valuable type-strain genomes for metagenomic binning, comparative biology and taxonomic classification.</title>
        <authorList>
            <person name="Goeker M."/>
        </authorList>
    </citation>
    <scope>NUCLEOTIDE SEQUENCE [LARGE SCALE GENOMIC DNA]</scope>
    <source>
        <strain evidence="2 3">DSM 24738</strain>
    </source>
</reference>
<dbReference type="EMBL" id="JAGGKT010000001">
    <property type="protein sequence ID" value="MBP1930438.1"/>
    <property type="molecule type" value="Genomic_DNA"/>
</dbReference>
<dbReference type="InterPro" id="IPR023804">
    <property type="entry name" value="DUF3792_TM"/>
</dbReference>
<accession>A0ABS4GJK0</accession>
<evidence type="ECO:0000256" key="1">
    <source>
        <dbReference type="SAM" id="Phobius"/>
    </source>
</evidence>